<protein>
    <submittedName>
        <fullName evidence="2">FAD-dependent monooxygenase</fullName>
    </submittedName>
</protein>
<sequence length="354" mass="37703">MADCDILVVGGGPAGALTALLSARAGHDVILVKQRGAAAARPTEVMPPWCLHHLASHGLALPEGALACRGLLSAWEDETPHFHDYELLGGGAGAAFTPAQIEAQLHAQIARSPVRQSEGHVSWSDDGPTAVELQLGRLQTWNISARFVVWAAGRSSRTGGMSQRRHYDKLVALTFPFATKRPTDCLVVEATAEGWWYVPPASTSTAQLVFLSDADLLPAGGAARSCFFRRIFGESPLVNELAAEAPVFVESAGCDARFSASRPFTGMHRLSLGDAAVSLDPLSGSGLTNALAAAAELVSHLDSAAGLAPKAACAAMEAWYNALLERETAIRHQTYLRAAHRFPGARFWLRRVPR</sequence>
<reference evidence="2 3" key="1">
    <citation type="submission" date="2023-02" db="EMBL/GenBank/DDBJ databases">
        <title>Gemone sequence of Telluria chitinolytica ACM 3522T.</title>
        <authorList>
            <person name="Frediansyah A."/>
            <person name="Miess H."/>
            <person name="Gross H."/>
        </authorList>
    </citation>
    <scope>NUCLEOTIDE SEQUENCE [LARGE SCALE GENOMIC DNA]</scope>
    <source>
        <strain evidence="2 3">ACM 3522</strain>
    </source>
</reference>
<dbReference type="SUPFAM" id="SSF51905">
    <property type="entry name" value="FAD/NAD(P)-binding domain"/>
    <property type="match status" value="1"/>
</dbReference>
<dbReference type="PANTHER" id="PTHR43747:SF1">
    <property type="entry name" value="SLR1998 PROTEIN"/>
    <property type="match status" value="1"/>
</dbReference>
<dbReference type="Gene3D" id="3.50.50.60">
    <property type="entry name" value="FAD/NAD(P)-binding domain"/>
    <property type="match status" value="1"/>
</dbReference>
<dbReference type="PRINTS" id="PR00420">
    <property type="entry name" value="RNGMNOXGNASE"/>
</dbReference>
<feature type="domain" description="FAD-binding" evidence="1">
    <location>
        <begin position="3"/>
        <end position="156"/>
    </location>
</feature>
<gene>
    <name evidence="2" type="ORF">PX653_05530</name>
</gene>
<name>A0ABY8BEA0_9BURK</name>
<dbReference type="RefSeq" id="WP_277416911.1">
    <property type="nucleotide sequence ID" value="NZ_CP119083.1"/>
</dbReference>
<dbReference type="GO" id="GO:0004497">
    <property type="term" value="F:monooxygenase activity"/>
    <property type="evidence" value="ECO:0007669"/>
    <property type="project" value="UniProtKB-KW"/>
</dbReference>
<keyword evidence="2" id="KW-0560">Oxidoreductase</keyword>
<organism evidence="2 3">
    <name type="scientific">Pseudoduganella chitinolytica</name>
    <dbReference type="NCBI Taxonomy" id="34070"/>
    <lineage>
        <taxon>Bacteria</taxon>
        <taxon>Pseudomonadati</taxon>
        <taxon>Pseudomonadota</taxon>
        <taxon>Betaproteobacteria</taxon>
        <taxon>Burkholderiales</taxon>
        <taxon>Oxalobacteraceae</taxon>
        <taxon>Telluria group</taxon>
        <taxon>Pseudoduganella</taxon>
    </lineage>
</organism>
<dbReference type="EMBL" id="CP119083">
    <property type="protein sequence ID" value="WEF34232.1"/>
    <property type="molecule type" value="Genomic_DNA"/>
</dbReference>
<dbReference type="InterPro" id="IPR002938">
    <property type="entry name" value="FAD-bd"/>
</dbReference>
<accession>A0ABY8BEA0</accession>
<dbReference type="InterPro" id="IPR050816">
    <property type="entry name" value="Flavin-dep_Halogenase_NPB"/>
</dbReference>
<keyword evidence="3" id="KW-1185">Reference proteome</keyword>
<evidence type="ECO:0000313" key="2">
    <source>
        <dbReference type="EMBL" id="WEF34232.1"/>
    </source>
</evidence>
<dbReference type="Gene3D" id="3.30.9.100">
    <property type="match status" value="1"/>
</dbReference>
<dbReference type="Pfam" id="PF01494">
    <property type="entry name" value="FAD_binding_3"/>
    <property type="match status" value="1"/>
</dbReference>
<keyword evidence="2" id="KW-0503">Monooxygenase</keyword>
<proteinExistence type="predicted"/>
<evidence type="ECO:0000259" key="1">
    <source>
        <dbReference type="Pfam" id="PF01494"/>
    </source>
</evidence>
<evidence type="ECO:0000313" key="3">
    <source>
        <dbReference type="Proteomes" id="UP001216510"/>
    </source>
</evidence>
<dbReference type="InterPro" id="IPR036188">
    <property type="entry name" value="FAD/NAD-bd_sf"/>
</dbReference>
<dbReference type="PANTHER" id="PTHR43747">
    <property type="entry name" value="FAD-BINDING PROTEIN"/>
    <property type="match status" value="1"/>
</dbReference>
<dbReference type="Proteomes" id="UP001216510">
    <property type="component" value="Chromosome"/>
</dbReference>